<dbReference type="EMBL" id="MASU01000012">
    <property type="protein sequence ID" value="PXY25522.1"/>
    <property type="molecule type" value="Genomic_DNA"/>
</dbReference>
<dbReference type="Pfam" id="PF10609">
    <property type="entry name" value="ParA"/>
    <property type="match status" value="1"/>
</dbReference>
<dbReference type="AlphaFoldDB" id="A0A318LLS4"/>
<sequence length="124" mass="12834">MLLLDLPPGTGDVTLSLLELVPQAALLAVTTPQPSAQTVASRAGRMARDMRMPIAGVVENMSALACAGCGERTALFGAGGGRLLADELGTELLGRSRSTPRCARRVTPAFPWWCAIAAPPPPSP</sequence>
<dbReference type="Gene3D" id="3.40.50.300">
    <property type="entry name" value="P-loop containing nucleotide triphosphate hydrolases"/>
    <property type="match status" value="1"/>
</dbReference>
<accession>A0A318LLS4</accession>
<evidence type="ECO:0000313" key="4">
    <source>
        <dbReference type="Proteomes" id="UP000247892"/>
    </source>
</evidence>
<dbReference type="Proteomes" id="UP000247892">
    <property type="component" value="Unassembled WGS sequence"/>
</dbReference>
<dbReference type="PANTHER" id="PTHR42961">
    <property type="entry name" value="IRON-SULFUR PROTEIN NUBPL"/>
    <property type="match status" value="1"/>
</dbReference>
<evidence type="ECO:0000256" key="1">
    <source>
        <dbReference type="ARBA" id="ARBA00022741"/>
    </source>
</evidence>
<proteinExistence type="predicted"/>
<dbReference type="GO" id="GO:0051539">
    <property type="term" value="F:4 iron, 4 sulfur cluster binding"/>
    <property type="evidence" value="ECO:0007669"/>
    <property type="project" value="TreeGrafter"/>
</dbReference>
<evidence type="ECO:0000256" key="2">
    <source>
        <dbReference type="ARBA" id="ARBA00022840"/>
    </source>
</evidence>
<dbReference type="PANTHER" id="PTHR42961:SF2">
    <property type="entry name" value="IRON-SULFUR PROTEIN NUBPL"/>
    <property type="match status" value="1"/>
</dbReference>
<evidence type="ECO:0000313" key="3">
    <source>
        <dbReference type="EMBL" id="PXY25522.1"/>
    </source>
</evidence>
<dbReference type="GO" id="GO:0005524">
    <property type="term" value="F:ATP binding"/>
    <property type="evidence" value="ECO:0007669"/>
    <property type="project" value="UniProtKB-KW"/>
</dbReference>
<reference evidence="3 4" key="1">
    <citation type="submission" date="2016-07" db="EMBL/GenBank/DDBJ databases">
        <title>Draft genome sequence of Prauserella sp. YIM 121212, isolated from alkaline soil.</title>
        <authorList>
            <person name="Ruckert C."/>
            <person name="Albersmeier A."/>
            <person name="Jiang C.-L."/>
            <person name="Jiang Y."/>
            <person name="Kalinowski J."/>
            <person name="Schneider O."/>
            <person name="Winkler A."/>
            <person name="Zotchev S.B."/>
        </authorList>
    </citation>
    <scope>NUCLEOTIDE SEQUENCE [LARGE SCALE GENOMIC DNA]</scope>
    <source>
        <strain evidence="3 4">YIM 121212</strain>
    </source>
</reference>
<keyword evidence="1" id="KW-0547">Nucleotide-binding</keyword>
<name>A0A318LLS4_9PSEU</name>
<dbReference type="InterPro" id="IPR033756">
    <property type="entry name" value="YlxH/NBP35"/>
</dbReference>
<dbReference type="InterPro" id="IPR027417">
    <property type="entry name" value="P-loop_NTPase"/>
</dbReference>
<keyword evidence="2" id="KW-0067">ATP-binding</keyword>
<dbReference type="InterPro" id="IPR044304">
    <property type="entry name" value="NUBPL-like"/>
</dbReference>
<organism evidence="3 4">
    <name type="scientific">Prauserella flavalba</name>
    <dbReference type="NCBI Taxonomy" id="1477506"/>
    <lineage>
        <taxon>Bacteria</taxon>
        <taxon>Bacillati</taxon>
        <taxon>Actinomycetota</taxon>
        <taxon>Actinomycetes</taxon>
        <taxon>Pseudonocardiales</taxon>
        <taxon>Pseudonocardiaceae</taxon>
        <taxon>Prauserella</taxon>
    </lineage>
</organism>
<keyword evidence="4" id="KW-1185">Reference proteome</keyword>
<protein>
    <submittedName>
        <fullName evidence="3">Uncharacterized protein</fullName>
    </submittedName>
</protein>
<comment type="caution">
    <text evidence="3">The sequence shown here is derived from an EMBL/GenBank/DDBJ whole genome shotgun (WGS) entry which is preliminary data.</text>
</comment>
<gene>
    <name evidence="3" type="ORF">BA062_25520</name>
</gene>
<dbReference type="GO" id="GO:0016226">
    <property type="term" value="P:iron-sulfur cluster assembly"/>
    <property type="evidence" value="ECO:0007669"/>
    <property type="project" value="InterPro"/>
</dbReference>
<dbReference type="SUPFAM" id="SSF52540">
    <property type="entry name" value="P-loop containing nucleoside triphosphate hydrolases"/>
    <property type="match status" value="1"/>
</dbReference>